<proteinExistence type="predicted"/>
<protein>
    <submittedName>
        <fullName evidence="3">TKL protein kinase</fullName>
    </submittedName>
</protein>
<dbReference type="InterPro" id="IPR011009">
    <property type="entry name" value="Kinase-like_dom_sf"/>
</dbReference>
<dbReference type="GO" id="GO:0004674">
    <property type="term" value="F:protein serine/threonine kinase activity"/>
    <property type="evidence" value="ECO:0007669"/>
    <property type="project" value="TreeGrafter"/>
</dbReference>
<evidence type="ECO:0000313" key="3">
    <source>
        <dbReference type="EMBL" id="EQC25237.1"/>
    </source>
</evidence>
<dbReference type="OrthoDB" id="676979at2759"/>
<evidence type="ECO:0000313" key="4">
    <source>
        <dbReference type="Proteomes" id="UP000030762"/>
    </source>
</evidence>
<organism evidence="3 4">
    <name type="scientific">Saprolegnia diclina (strain VS20)</name>
    <dbReference type="NCBI Taxonomy" id="1156394"/>
    <lineage>
        <taxon>Eukaryota</taxon>
        <taxon>Sar</taxon>
        <taxon>Stramenopiles</taxon>
        <taxon>Oomycota</taxon>
        <taxon>Saprolegniomycetes</taxon>
        <taxon>Saprolegniales</taxon>
        <taxon>Saprolegniaceae</taxon>
        <taxon>Saprolegnia</taxon>
    </lineage>
</organism>
<dbReference type="InParanoid" id="T0R6W4"/>
<gene>
    <name evidence="3" type="ORF">SDRG_16875</name>
</gene>
<dbReference type="OMA" id="IGACNIN"/>
<dbReference type="EMBL" id="JH767290">
    <property type="protein sequence ID" value="EQC25237.1"/>
    <property type="molecule type" value="Genomic_DNA"/>
</dbReference>
<dbReference type="eggNOG" id="KOG0192">
    <property type="taxonomic scope" value="Eukaryota"/>
</dbReference>
<evidence type="ECO:0000259" key="2">
    <source>
        <dbReference type="PROSITE" id="PS50011"/>
    </source>
</evidence>
<dbReference type="InterPro" id="IPR000719">
    <property type="entry name" value="Prot_kinase_dom"/>
</dbReference>
<dbReference type="RefSeq" id="XP_008621321.1">
    <property type="nucleotide sequence ID" value="XM_008623099.1"/>
</dbReference>
<dbReference type="SUPFAM" id="SSF56112">
    <property type="entry name" value="Protein kinase-like (PK-like)"/>
    <property type="match status" value="1"/>
</dbReference>
<dbReference type="Proteomes" id="UP000030762">
    <property type="component" value="Unassembled WGS sequence"/>
</dbReference>
<dbReference type="InterPro" id="IPR051681">
    <property type="entry name" value="Ser/Thr_Kinases-Pseudokinases"/>
</dbReference>
<keyword evidence="4" id="KW-1185">Reference proteome</keyword>
<reference evidence="3 4" key="1">
    <citation type="submission" date="2012-04" db="EMBL/GenBank/DDBJ databases">
        <title>The Genome Sequence of Saprolegnia declina VS20.</title>
        <authorList>
            <consortium name="The Broad Institute Genome Sequencing Platform"/>
            <person name="Russ C."/>
            <person name="Nusbaum C."/>
            <person name="Tyler B."/>
            <person name="van West P."/>
            <person name="Dieguez-Uribeondo J."/>
            <person name="de Bruijn I."/>
            <person name="Tripathy S."/>
            <person name="Jiang R."/>
            <person name="Young S.K."/>
            <person name="Zeng Q."/>
            <person name="Gargeya S."/>
            <person name="Fitzgerald M."/>
            <person name="Haas B."/>
            <person name="Abouelleil A."/>
            <person name="Alvarado L."/>
            <person name="Arachchi H.M."/>
            <person name="Berlin A."/>
            <person name="Chapman S.B."/>
            <person name="Goldberg J."/>
            <person name="Griggs A."/>
            <person name="Gujja S."/>
            <person name="Hansen M."/>
            <person name="Howarth C."/>
            <person name="Imamovic A."/>
            <person name="Larimer J."/>
            <person name="McCowen C."/>
            <person name="Montmayeur A."/>
            <person name="Murphy C."/>
            <person name="Neiman D."/>
            <person name="Pearson M."/>
            <person name="Priest M."/>
            <person name="Roberts A."/>
            <person name="Saif S."/>
            <person name="Shea T."/>
            <person name="Sisk P."/>
            <person name="Sykes S."/>
            <person name="Wortman J."/>
            <person name="Nusbaum C."/>
            <person name="Birren B."/>
        </authorList>
    </citation>
    <scope>NUCLEOTIDE SEQUENCE [LARGE SCALE GENOMIC DNA]</scope>
    <source>
        <strain evidence="3 4">VS20</strain>
    </source>
</reference>
<sequence>MGAEQSSFKDLPAAKPAPEPMPILNPDQVLIAQLKHELEQIKAKYEEETLAHASEVKDLTLQHELELELYAAQIAEARRLGGVAAADSDATVQRFAEERATHLMQQRLNSITEVDDLKFEHITGPLGFEKRDFPFAELKPGRIHDGTLVLRIQLVDGFKGNKDVLERFKKTLAIMQALNGGDGTLLRLIGACNINSDDPIAYVEYVTGMPLSEYLMNKQNATWAEKLWIASQVAKAIVHIHNLAVMHRDVSWSRVFVDATGNVKVFAGLKMRQVQAYESYLTAGITEARWGAPETLAKTEDSDDSGATTYTDKIDIFGLGLILISLVTRDLPFTHVMRTTGRADSPIDDNLVAARLKDPVEAIKMLAEPFDVDYACPSEEYKTLALACIRYDPERRPTAPEVVRRLETIRQAYSGGTIQTPDHAKVDLTIELLKMSGVQSPSAFGSPFDVWCEIKIDDEKHDAIVLPSITGNVTHVFRQFETLKDIEPLAHTVEFTLKTKHLLRTKTIGKISILLMNLLTLGGKELTLTARRMRKVHIFKDGDIVGSLEIAVTFGERLRGYLELFEQQTTVFLRNTDEDESLAVDLRKKRDLAVKVLLSGAP</sequence>
<keyword evidence="3" id="KW-0808">Transferase</keyword>
<dbReference type="PANTHER" id="PTHR44329:SF214">
    <property type="entry name" value="PROTEIN KINASE DOMAIN-CONTAINING PROTEIN"/>
    <property type="match status" value="1"/>
</dbReference>
<dbReference type="GO" id="GO:0005524">
    <property type="term" value="F:ATP binding"/>
    <property type="evidence" value="ECO:0007669"/>
    <property type="project" value="InterPro"/>
</dbReference>
<accession>T0R6W4</accession>
<name>T0R6W4_SAPDV</name>
<dbReference type="AlphaFoldDB" id="T0R6W4"/>
<dbReference type="VEuPathDB" id="FungiDB:SDRG_16875"/>
<dbReference type="Gene3D" id="1.10.510.10">
    <property type="entry name" value="Transferase(Phosphotransferase) domain 1"/>
    <property type="match status" value="1"/>
</dbReference>
<keyword evidence="3" id="KW-0418">Kinase</keyword>
<dbReference type="PROSITE" id="PS50011">
    <property type="entry name" value="PROTEIN_KINASE_DOM"/>
    <property type="match status" value="1"/>
</dbReference>
<feature type="region of interest" description="Disordered" evidence="1">
    <location>
        <begin position="1"/>
        <end position="22"/>
    </location>
</feature>
<feature type="domain" description="Protein kinase" evidence="2">
    <location>
        <begin position="117"/>
        <end position="409"/>
    </location>
</feature>
<dbReference type="Pfam" id="PF00069">
    <property type="entry name" value="Pkinase"/>
    <property type="match status" value="1"/>
</dbReference>
<dbReference type="PANTHER" id="PTHR44329">
    <property type="entry name" value="SERINE/THREONINE-PROTEIN KINASE TNNI3K-RELATED"/>
    <property type="match status" value="1"/>
</dbReference>
<dbReference type="GeneID" id="19957602"/>
<evidence type="ECO:0000256" key="1">
    <source>
        <dbReference type="SAM" id="MobiDB-lite"/>
    </source>
</evidence>